<comment type="similarity">
    <text evidence="1">Belongs to the iron-sulfur cluster assembly SufBD family.</text>
</comment>
<dbReference type="SUPFAM" id="SSF101960">
    <property type="entry name" value="Stabilizer of iron transporter SufD"/>
    <property type="match status" value="1"/>
</dbReference>
<protein>
    <submittedName>
        <fullName evidence="3">Iron-regulated ABC transporter permease protein SufD</fullName>
    </submittedName>
</protein>
<feature type="domain" description="SUF system FeS cluster assembly SufBD core" evidence="2">
    <location>
        <begin position="12"/>
        <end position="150"/>
    </location>
</feature>
<dbReference type="PANTHER" id="PTHR30508">
    <property type="entry name" value="FES CLUSTER ASSEMBLY PROTEIN SUF"/>
    <property type="match status" value="1"/>
</dbReference>
<dbReference type="InterPro" id="IPR055346">
    <property type="entry name" value="Fe-S_cluster_assembly_SufBD"/>
</dbReference>
<dbReference type="PANTHER" id="PTHR30508:SF1">
    <property type="entry name" value="UPF0051 PROTEIN ABCI8, CHLOROPLASTIC-RELATED"/>
    <property type="match status" value="1"/>
</dbReference>
<dbReference type="InterPro" id="IPR000825">
    <property type="entry name" value="SUF_FeS_clus_asmbl_SufBD_core"/>
</dbReference>
<evidence type="ECO:0000313" key="4">
    <source>
        <dbReference type="Proteomes" id="UP000033854"/>
    </source>
</evidence>
<dbReference type="EMBL" id="LCDA01000004">
    <property type="protein sequence ID" value="KKS42937.1"/>
    <property type="molecule type" value="Genomic_DNA"/>
</dbReference>
<evidence type="ECO:0000313" key="3">
    <source>
        <dbReference type="EMBL" id="KKS42937.1"/>
    </source>
</evidence>
<comment type="caution">
    <text evidence="3">The sequence shown here is derived from an EMBL/GenBank/DDBJ whole genome shotgun (WGS) entry which is preliminary data.</text>
</comment>
<dbReference type="Proteomes" id="UP000033854">
    <property type="component" value="Unassembled WGS sequence"/>
</dbReference>
<proteinExistence type="inferred from homology"/>
<dbReference type="Pfam" id="PF01458">
    <property type="entry name" value="SUFBD_core"/>
    <property type="match status" value="1"/>
</dbReference>
<accession>A0A0G0Z2E3</accession>
<organism evidence="3 4">
    <name type="scientific">Candidatus Collierbacteria bacterium GW2011_GWA2_42_17</name>
    <dbReference type="NCBI Taxonomy" id="1618378"/>
    <lineage>
        <taxon>Bacteria</taxon>
        <taxon>Candidatus Collieribacteriota</taxon>
    </lineage>
</organism>
<evidence type="ECO:0000256" key="1">
    <source>
        <dbReference type="ARBA" id="ARBA00043967"/>
    </source>
</evidence>
<gene>
    <name evidence="3" type="ORF">UV06_C0004G0072</name>
</gene>
<evidence type="ECO:0000259" key="2">
    <source>
        <dbReference type="Pfam" id="PF01458"/>
    </source>
</evidence>
<name>A0A0G0Z2E3_9BACT</name>
<sequence>MENLRITKPGKHEIKLSLNKEGENLEWLGIIDARESGEYELNLVISHIAPNTFGRVVIKGVAENGARIAVKGLVKIEKQAQNTDSFLAMKILLLDKKSGATAEPELEIEANRVKASHSASVGKIDDEQLFYLRSRGIEETKAKNIIVNGFINFD</sequence>
<dbReference type="AlphaFoldDB" id="A0A0G0Z2E3"/>
<dbReference type="PATRIC" id="fig|1618378.3.peg.547"/>
<reference evidence="3 4" key="1">
    <citation type="journal article" date="2015" name="Nature">
        <title>rRNA introns, odd ribosomes, and small enigmatic genomes across a large radiation of phyla.</title>
        <authorList>
            <person name="Brown C.T."/>
            <person name="Hug L.A."/>
            <person name="Thomas B.C."/>
            <person name="Sharon I."/>
            <person name="Castelle C.J."/>
            <person name="Singh A."/>
            <person name="Wilkins M.J."/>
            <person name="Williams K.H."/>
            <person name="Banfield J.F."/>
        </authorList>
    </citation>
    <scope>NUCLEOTIDE SEQUENCE [LARGE SCALE GENOMIC DNA]</scope>
</reference>
<dbReference type="GO" id="GO:0016226">
    <property type="term" value="P:iron-sulfur cluster assembly"/>
    <property type="evidence" value="ECO:0007669"/>
    <property type="project" value="InterPro"/>
</dbReference>
<dbReference type="InterPro" id="IPR037284">
    <property type="entry name" value="SUF_FeS_clus_asmbl_SufBD_sf"/>
</dbReference>